<accession>A0A9D1J0S3</accession>
<evidence type="ECO:0000313" key="2">
    <source>
        <dbReference type="EMBL" id="HIR56304.1"/>
    </source>
</evidence>
<sequence length="289" mass="33323">MSNFYELNLNELDKELSPLEKREWDNIYASYRSGTPLSGKVSGVDRRRIQDTPDESHDQLYFLVVVPYRVKIMIPEEETGFWDSREQAVRVMRGMFGTKIDFVITAIDRENSLCVASRKRAMEIQRRMFAQTNPRIGNRIETQILAAGSTSVIASAGGFDFHLHAKELTYNRVPDYRDVFHPGEICTAVIQEYDPQTRQLSGISIRDAEPDPYIGARERHPLGCRRSCIITGKKNGRVYCSLEENLDCLCYYSSMLYDGEFQIGDRVLVSVVKYLDDRRVILGKILRKW</sequence>
<reference evidence="2" key="2">
    <citation type="journal article" date="2021" name="PeerJ">
        <title>Extensive microbial diversity within the chicken gut microbiome revealed by metagenomics and culture.</title>
        <authorList>
            <person name="Gilroy R."/>
            <person name="Ravi A."/>
            <person name="Getino M."/>
            <person name="Pursley I."/>
            <person name="Horton D.L."/>
            <person name="Alikhan N.F."/>
            <person name="Baker D."/>
            <person name="Gharbi K."/>
            <person name="Hall N."/>
            <person name="Watson M."/>
            <person name="Adriaenssens E.M."/>
            <person name="Foster-Nyarko E."/>
            <person name="Jarju S."/>
            <person name="Secka A."/>
            <person name="Antonio M."/>
            <person name="Oren A."/>
            <person name="Chaudhuri R.R."/>
            <person name="La Ragione R."/>
            <person name="Hildebrand F."/>
            <person name="Pallen M.J."/>
        </authorList>
    </citation>
    <scope>NUCLEOTIDE SEQUENCE</scope>
    <source>
        <strain evidence="2">ChiSjej1B19-7085</strain>
    </source>
</reference>
<gene>
    <name evidence="2" type="ORF">IAA54_01420</name>
</gene>
<comment type="caution">
    <text evidence="2">The sequence shown here is derived from an EMBL/GenBank/DDBJ whole genome shotgun (WGS) entry which is preliminary data.</text>
</comment>
<dbReference type="SUPFAM" id="SSF50249">
    <property type="entry name" value="Nucleic acid-binding proteins"/>
    <property type="match status" value="2"/>
</dbReference>
<dbReference type="InterPro" id="IPR012340">
    <property type="entry name" value="NA-bd_OB-fold"/>
</dbReference>
<dbReference type="EMBL" id="DVHF01000017">
    <property type="protein sequence ID" value="HIR56304.1"/>
    <property type="molecule type" value="Genomic_DNA"/>
</dbReference>
<dbReference type="AlphaFoldDB" id="A0A9D1J0S3"/>
<name>A0A9D1J0S3_9FIRM</name>
<dbReference type="InterPro" id="IPR003029">
    <property type="entry name" value="S1_domain"/>
</dbReference>
<protein>
    <recommendedName>
        <fullName evidence="1">S1 motif domain-containing protein</fullName>
    </recommendedName>
</protein>
<organism evidence="2 3">
    <name type="scientific">Candidatus Gallacutalibacter pullicola</name>
    <dbReference type="NCBI Taxonomy" id="2840830"/>
    <lineage>
        <taxon>Bacteria</taxon>
        <taxon>Bacillati</taxon>
        <taxon>Bacillota</taxon>
        <taxon>Clostridia</taxon>
        <taxon>Eubacteriales</taxon>
        <taxon>Candidatus Gallacutalibacter</taxon>
    </lineage>
</organism>
<dbReference type="GO" id="GO:0003676">
    <property type="term" value="F:nucleic acid binding"/>
    <property type="evidence" value="ECO:0007669"/>
    <property type="project" value="InterPro"/>
</dbReference>
<reference evidence="2" key="1">
    <citation type="submission" date="2020-10" db="EMBL/GenBank/DDBJ databases">
        <authorList>
            <person name="Gilroy R."/>
        </authorList>
    </citation>
    <scope>NUCLEOTIDE SEQUENCE</scope>
    <source>
        <strain evidence="2">ChiSjej1B19-7085</strain>
    </source>
</reference>
<dbReference type="Proteomes" id="UP000886785">
    <property type="component" value="Unassembled WGS sequence"/>
</dbReference>
<dbReference type="CDD" id="cd00164">
    <property type="entry name" value="S1_like"/>
    <property type="match status" value="1"/>
</dbReference>
<feature type="domain" description="S1 motif" evidence="1">
    <location>
        <begin position="221"/>
        <end position="285"/>
    </location>
</feature>
<proteinExistence type="predicted"/>
<evidence type="ECO:0000313" key="3">
    <source>
        <dbReference type="Proteomes" id="UP000886785"/>
    </source>
</evidence>
<evidence type="ECO:0000259" key="1">
    <source>
        <dbReference type="SMART" id="SM00316"/>
    </source>
</evidence>
<feature type="domain" description="S1 motif" evidence="1">
    <location>
        <begin position="135"/>
        <end position="205"/>
    </location>
</feature>
<dbReference type="SMART" id="SM00316">
    <property type="entry name" value="S1"/>
    <property type="match status" value="2"/>
</dbReference>